<accession>F9HJY2</accession>
<feature type="non-terminal residue" evidence="1">
    <location>
        <position position="239"/>
    </location>
</feature>
<gene>
    <name evidence="1" type="ORF">HMPREF9957_0005</name>
</gene>
<dbReference type="AlphaFoldDB" id="F9HJY2"/>
<proteinExistence type="predicted"/>
<reference evidence="1 2" key="1">
    <citation type="submission" date="2011-05" db="EMBL/GenBank/DDBJ databases">
        <authorList>
            <person name="Durkin A.S."/>
            <person name="Radune D."/>
            <person name="Hostetler J."/>
            <person name="Torralba M."/>
            <person name="Gillis M."/>
            <person name="Methe B."/>
            <person name="Sutton G."/>
            <person name="Nelson K.E."/>
        </authorList>
    </citation>
    <scope>NUCLEOTIDE SEQUENCE [LARGE SCALE GENOMIC DNA]</scope>
    <source>
        <strain evidence="1 2">SK1080</strain>
    </source>
</reference>
<dbReference type="EMBL" id="AFQV01000001">
    <property type="protein sequence ID" value="EGP70468.1"/>
    <property type="molecule type" value="Genomic_DNA"/>
</dbReference>
<name>F9HJY2_STRMT</name>
<evidence type="ECO:0000313" key="1">
    <source>
        <dbReference type="EMBL" id="EGP70468.1"/>
    </source>
</evidence>
<dbReference type="Gene3D" id="2.60.40.10">
    <property type="entry name" value="Immunoglobulins"/>
    <property type="match status" value="1"/>
</dbReference>
<comment type="caution">
    <text evidence="1">The sequence shown here is derived from an EMBL/GenBank/DDBJ whole genome shotgun (WGS) entry which is preliminary data.</text>
</comment>
<dbReference type="RefSeq" id="WP_000563327.1">
    <property type="nucleotide sequence ID" value="NZ_AFQV01000001.1"/>
</dbReference>
<dbReference type="InterPro" id="IPR013783">
    <property type="entry name" value="Ig-like_fold"/>
</dbReference>
<organism evidence="1 2">
    <name type="scientific">Streptococcus mitis SK1080</name>
    <dbReference type="NCBI Taxonomy" id="1008453"/>
    <lineage>
        <taxon>Bacteria</taxon>
        <taxon>Bacillati</taxon>
        <taxon>Bacillota</taxon>
        <taxon>Bacilli</taxon>
        <taxon>Lactobacillales</taxon>
        <taxon>Streptococcaceae</taxon>
        <taxon>Streptococcus</taxon>
        <taxon>Streptococcus mitis group</taxon>
    </lineage>
</organism>
<feature type="non-terminal residue" evidence="1">
    <location>
        <position position="1"/>
    </location>
</feature>
<evidence type="ECO:0000313" key="2">
    <source>
        <dbReference type="Proteomes" id="UP000004568"/>
    </source>
</evidence>
<sequence length="239" mass="25904">ITPSANFQGDLGSTERSISGTGIAGATVKIDLQGSKTVETTVGSDGNWTYNLKNNEVLTQNVKQDANTKSTKPVSVKQVMHGIESTDTTANVQLSDVITFDEPLQAGRDITLRVPHDAGRFYVIIASKEGNSFQYGINKTDNGWQVEESVNNRATGKTTTELTVSTTSNPAERVFKLHIKDSNQKSDIPFTMKADARSVMARVHYDNSKGNPAVGGKWTYTTPINTNPTITVKAPDTHN</sequence>
<protein>
    <submittedName>
        <fullName evidence="1">Conserved domain protein</fullName>
    </submittedName>
</protein>
<dbReference type="Proteomes" id="UP000004568">
    <property type="component" value="Unassembled WGS sequence"/>
</dbReference>